<evidence type="ECO:0000313" key="7">
    <source>
        <dbReference type="EMBL" id="HHP68543.1"/>
    </source>
</evidence>
<accession>A0A7J3Y145</accession>
<evidence type="ECO:0000256" key="3">
    <source>
        <dbReference type="ARBA" id="ARBA00022679"/>
    </source>
</evidence>
<dbReference type="InterPro" id="IPR033749">
    <property type="entry name" value="Polyprenyl_synt_CS"/>
</dbReference>
<dbReference type="InterPro" id="IPR008949">
    <property type="entry name" value="Isoprenoid_synthase_dom_sf"/>
</dbReference>
<dbReference type="EMBL" id="DRYK01000089">
    <property type="protein sequence ID" value="HHP68543.1"/>
    <property type="molecule type" value="Genomic_DNA"/>
</dbReference>
<protein>
    <submittedName>
        <fullName evidence="7">Polyprenyl synthetase family protein</fullName>
    </submittedName>
</protein>
<evidence type="ECO:0000256" key="2">
    <source>
        <dbReference type="ARBA" id="ARBA00006706"/>
    </source>
</evidence>
<dbReference type="PROSITE" id="PS00723">
    <property type="entry name" value="POLYPRENYL_SYNTHASE_1"/>
    <property type="match status" value="1"/>
</dbReference>
<dbReference type="Pfam" id="PF00348">
    <property type="entry name" value="polyprenyl_synt"/>
    <property type="match status" value="1"/>
</dbReference>
<evidence type="ECO:0000256" key="4">
    <source>
        <dbReference type="ARBA" id="ARBA00022723"/>
    </source>
</evidence>
<keyword evidence="3 6" id="KW-0808">Transferase</keyword>
<keyword evidence="4" id="KW-0479">Metal-binding</keyword>
<comment type="cofactor">
    <cofactor evidence="1">
        <name>Mg(2+)</name>
        <dbReference type="ChEBI" id="CHEBI:18420"/>
    </cofactor>
</comment>
<sequence>MVADPLETAKSIVEDELKKVFDEAEGEAYSISKMLSDLTWIIRDFTLRGGKRFRAALALAGYWSKVWAREINEDARKVMASIELLQSYLLIHDDIMDRDEIRRGGPTAYAWLRDKCVKDGLETECLHYGVSQAITAGDLLESMAVRVLASTSPEISRRLVQKYTEGLMKVAFGQFLDVYLSSLPLNKVGEAEVILVHKLKTASYTVELPLHLGAIASRDGDEKLLAELSTYAIPAGIAFQLRDDIIGLYGKPAVTGKPVGSDVLQRKKTLLVVKAYENGGEHVRRLLEEIYSGRRNVTSSDVEFVKRVVEETGALDYSLKRIEHYVSEAEKAIGNMKETCQEAREFLSRLLNKLAYREL</sequence>
<dbReference type="SUPFAM" id="SSF48576">
    <property type="entry name" value="Terpenoid synthases"/>
    <property type="match status" value="1"/>
</dbReference>
<evidence type="ECO:0000256" key="1">
    <source>
        <dbReference type="ARBA" id="ARBA00001946"/>
    </source>
</evidence>
<gene>
    <name evidence="7" type="ORF">ENM60_07180</name>
</gene>
<comment type="caution">
    <text evidence="7">The sequence shown here is derived from an EMBL/GenBank/DDBJ whole genome shotgun (WGS) entry which is preliminary data.</text>
</comment>
<name>A0A7J3Y145_9CREN</name>
<dbReference type="Gene3D" id="1.10.600.10">
    <property type="entry name" value="Farnesyl Diphosphate Synthase"/>
    <property type="match status" value="1"/>
</dbReference>
<keyword evidence="5" id="KW-0460">Magnesium</keyword>
<dbReference type="PANTHER" id="PTHR12001">
    <property type="entry name" value="GERANYLGERANYL PYROPHOSPHATE SYNTHASE"/>
    <property type="match status" value="1"/>
</dbReference>
<evidence type="ECO:0000256" key="6">
    <source>
        <dbReference type="RuleBase" id="RU004466"/>
    </source>
</evidence>
<dbReference type="GO" id="GO:0004659">
    <property type="term" value="F:prenyltransferase activity"/>
    <property type="evidence" value="ECO:0007669"/>
    <property type="project" value="InterPro"/>
</dbReference>
<dbReference type="AlphaFoldDB" id="A0A7J3Y145"/>
<dbReference type="SFLD" id="SFLDS00005">
    <property type="entry name" value="Isoprenoid_Synthase_Type_I"/>
    <property type="match status" value="1"/>
</dbReference>
<dbReference type="PANTHER" id="PTHR12001:SF85">
    <property type="entry name" value="SHORT CHAIN ISOPRENYL DIPHOSPHATE SYNTHASE"/>
    <property type="match status" value="1"/>
</dbReference>
<dbReference type="CDD" id="cd00685">
    <property type="entry name" value="Trans_IPPS_HT"/>
    <property type="match status" value="1"/>
</dbReference>
<organism evidence="7">
    <name type="scientific">Thermogladius calderae</name>
    <dbReference type="NCBI Taxonomy" id="1200300"/>
    <lineage>
        <taxon>Archaea</taxon>
        <taxon>Thermoproteota</taxon>
        <taxon>Thermoprotei</taxon>
        <taxon>Desulfurococcales</taxon>
        <taxon>Desulfurococcaceae</taxon>
        <taxon>Thermogladius</taxon>
    </lineage>
</organism>
<reference evidence="7" key="1">
    <citation type="journal article" date="2020" name="mSystems">
        <title>Genome- and Community-Level Interaction Insights into Carbon Utilization and Element Cycling Functions of Hydrothermarchaeota in Hydrothermal Sediment.</title>
        <authorList>
            <person name="Zhou Z."/>
            <person name="Liu Y."/>
            <person name="Xu W."/>
            <person name="Pan J."/>
            <person name="Luo Z.H."/>
            <person name="Li M."/>
        </authorList>
    </citation>
    <scope>NUCLEOTIDE SEQUENCE [LARGE SCALE GENOMIC DNA]</scope>
    <source>
        <strain evidence="7">SpSt-110</strain>
    </source>
</reference>
<evidence type="ECO:0000256" key="5">
    <source>
        <dbReference type="ARBA" id="ARBA00022842"/>
    </source>
</evidence>
<comment type="similarity">
    <text evidence="2 6">Belongs to the FPP/GGPP synthase family.</text>
</comment>
<dbReference type="InterPro" id="IPR000092">
    <property type="entry name" value="Polyprenyl_synt"/>
</dbReference>
<proteinExistence type="inferred from homology"/>
<dbReference type="GO" id="GO:0008299">
    <property type="term" value="P:isoprenoid biosynthetic process"/>
    <property type="evidence" value="ECO:0007669"/>
    <property type="project" value="InterPro"/>
</dbReference>
<dbReference type="SFLD" id="SFLDG01017">
    <property type="entry name" value="Polyprenyl_Transferase_Like"/>
    <property type="match status" value="1"/>
</dbReference>
<dbReference type="GO" id="GO:0046872">
    <property type="term" value="F:metal ion binding"/>
    <property type="evidence" value="ECO:0007669"/>
    <property type="project" value="UniProtKB-KW"/>
</dbReference>